<gene>
    <name evidence="3" type="ORF">PSYICH_LOCUS7228</name>
</gene>
<evidence type="ECO:0000256" key="1">
    <source>
        <dbReference type="SAM" id="SignalP"/>
    </source>
</evidence>
<accession>A0A9P0CVH3</accession>
<reference evidence="3" key="1">
    <citation type="submission" date="2022-01" db="EMBL/GenBank/DDBJ databases">
        <authorList>
            <person name="King R."/>
        </authorList>
    </citation>
    <scope>NUCLEOTIDE SEQUENCE</scope>
</reference>
<dbReference type="SUPFAM" id="SSF56436">
    <property type="entry name" value="C-type lectin-like"/>
    <property type="match status" value="1"/>
</dbReference>
<dbReference type="SMART" id="SM00034">
    <property type="entry name" value="CLECT"/>
    <property type="match status" value="1"/>
</dbReference>
<dbReference type="OrthoDB" id="7715894at2759"/>
<name>A0A9P0CVH3_9CUCU</name>
<evidence type="ECO:0000313" key="4">
    <source>
        <dbReference type="Proteomes" id="UP001153636"/>
    </source>
</evidence>
<dbReference type="InterPro" id="IPR016186">
    <property type="entry name" value="C-type_lectin-like/link_sf"/>
</dbReference>
<proteinExistence type="predicted"/>
<dbReference type="PROSITE" id="PS50041">
    <property type="entry name" value="C_TYPE_LECTIN_2"/>
    <property type="match status" value="1"/>
</dbReference>
<evidence type="ECO:0000259" key="2">
    <source>
        <dbReference type="PROSITE" id="PS50041"/>
    </source>
</evidence>
<keyword evidence="1" id="KW-0732">Signal</keyword>
<dbReference type="InterPro" id="IPR001304">
    <property type="entry name" value="C-type_lectin-like"/>
</dbReference>
<feature type="signal peptide" evidence="1">
    <location>
        <begin position="1"/>
        <end position="20"/>
    </location>
</feature>
<keyword evidence="4" id="KW-1185">Reference proteome</keyword>
<dbReference type="AlphaFoldDB" id="A0A9P0CVH3"/>
<protein>
    <recommendedName>
        <fullName evidence="2">C-type lectin domain-containing protein</fullName>
    </recommendedName>
</protein>
<organism evidence="3 4">
    <name type="scientific">Psylliodes chrysocephalus</name>
    <dbReference type="NCBI Taxonomy" id="3402493"/>
    <lineage>
        <taxon>Eukaryota</taxon>
        <taxon>Metazoa</taxon>
        <taxon>Ecdysozoa</taxon>
        <taxon>Arthropoda</taxon>
        <taxon>Hexapoda</taxon>
        <taxon>Insecta</taxon>
        <taxon>Pterygota</taxon>
        <taxon>Neoptera</taxon>
        <taxon>Endopterygota</taxon>
        <taxon>Coleoptera</taxon>
        <taxon>Polyphaga</taxon>
        <taxon>Cucujiformia</taxon>
        <taxon>Chrysomeloidea</taxon>
        <taxon>Chrysomelidae</taxon>
        <taxon>Galerucinae</taxon>
        <taxon>Alticini</taxon>
        <taxon>Psylliodes</taxon>
    </lineage>
</organism>
<dbReference type="EMBL" id="OV651814">
    <property type="protein sequence ID" value="CAH1106600.1"/>
    <property type="molecule type" value="Genomic_DNA"/>
</dbReference>
<feature type="domain" description="C-type lectin" evidence="2">
    <location>
        <begin position="42"/>
        <end position="166"/>
    </location>
</feature>
<feature type="chain" id="PRO_5040253522" description="C-type lectin domain-containing protein" evidence="1">
    <location>
        <begin position="21"/>
        <end position="172"/>
    </location>
</feature>
<sequence>MINIYIIFAIIFSCTYVCLAKPPNNINNDITGNTTGQLSFKVGSKEYTLNLELKLNYLDTLLYCHSKHMEMLSLETEAENNAVFNILDKLLTGKQDDYKFWTSAIRSKNIWYWMTNGAAISYFKWESPSETSSNQMLLSYTYGHRISADNWWKTDVIDRHGSVICESSSVTN</sequence>
<evidence type="ECO:0000313" key="3">
    <source>
        <dbReference type="EMBL" id="CAH1106600.1"/>
    </source>
</evidence>
<dbReference type="CDD" id="cd00037">
    <property type="entry name" value="CLECT"/>
    <property type="match status" value="1"/>
</dbReference>
<dbReference type="Proteomes" id="UP001153636">
    <property type="component" value="Chromosome 2"/>
</dbReference>
<dbReference type="InterPro" id="IPR016187">
    <property type="entry name" value="CTDL_fold"/>
</dbReference>
<dbReference type="Gene3D" id="3.10.100.10">
    <property type="entry name" value="Mannose-Binding Protein A, subunit A"/>
    <property type="match status" value="1"/>
</dbReference>